<reference evidence="19" key="1">
    <citation type="journal article" date="2020" name="BMC Evol. Biol.">
        <title>A mitogenomic phylogeny of chitons (Mollusca: Polyplacophora).</title>
        <authorList>
            <person name="Irisarri I."/>
            <person name="Uribe J.E."/>
            <person name="Eernisse D.J."/>
            <person name="Zardoya R."/>
        </authorList>
    </citation>
    <scope>NUCLEOTIDE SEQUENCE</scope>
</reference>
<proteinExistence type="inferred from homology"/>
<organism evidence="19">
    <name type="scientific">Nuttallochiton mirandus</name>
    <name type="common">Chiton</name>
    <dbReference type="NCBI Taxonomy" id="256062"/>
    <lineage>
        <taxon>Eukaryota</taxon>
        <taxon>Metazoa</taxon>
        <taxon>Spiralia</taxon>
        <taxon>Lophotrochozoa</taxon>
        <taxon>Mollusca</taxon>
        <taxon>Polyplacophora</taxon>
        <taxon>Neoloricata</taxon>
        <taxon>Chitonida</taxon>
        <taxon>Acanthochitonina</taxon>
        <taxon>Mopaliidae</taxon>
        <taxon>Nuttallochiton</taxon>
    </lineage>
</organism>
<keyword evidence="6 17" id="KW-0679">Respiratory chain</keyword>
<evidence type="ECO:0000256" key="8">
    <source>
        <dbReference type="ARBA" id="ARBA00022792"/>
    </source>
</evidence>
<evidence type="ECO:0000259" key="18">
    <source>
        <dbReference type="Pfam" id="PF00361"/>
    </source>
</evidence>
<feature type="domain" description="NADH:quinone oxidoreductase/Mrp antiporter transmembrane" evidence="18">
    <location>
        <begin position="25"/>
        <end position="287"/>
    </location>
</feature>
<evidence type="ECO:0000256" key="13">
    <source>
        <dbReference type="ARBA" id="ARBA00023075"/>
    </source>
</evidence>
<dbReference type="GO" id="GO:0006120">
    <property type="term" value="P:mitochondrial electron transport, NADH to ubiquinone"/>
    <property type="evidence" value="ECO:0007669"/>
    <property type="project" value="InterPro"/>
</dbReference>
<feature type="transmembrane region" description="Helical" evidence="17">
    <location>
        <begin position="6"/>
        <end position="39"/>
    </location>
</feature>
<gene>
    <name evidence="19" type="primary">ND2</name>
</gene>
<keyword evidence="12 17" id="KW-0520">NAD</keyword>
<keyword evidence="9 17" id="KW-1278">Translocase</keyword>
<name>A0A6H1PGM9_NULMI</name>
<protein>
    <recommendedName>
        <fullName evidence="4 17">NADH-ubiquinone oxidoreductase chain 2</fullName>
        <ecNumber evidence="3 17">7.1.1.2</ecNumber>
    </recommendedName>
</protein>
<comment type="similarity">
    <text evidence="2 17">Belongs to the complex I subunit 2 family.</text>
</comment>
<evidence type="ECO:0000256" key="5">
    <source>
        <dbReference type="ARBA" id="ARBA00022448"/>
    </source>
</evidence>
<evidence type="ECO:0000256" key="15">
    <source>
        <dbReference type="ARBA" id="ARBA00023136"/>
    </source>
</evidence>
<feature type="transmembrane region" description="Helical" evidence="17">
    <location>
        <begin position="276"/>
        <end position="302"/>
    </location>
</feature>
<feature type="transmembrane region" description="Helical" evidence="17">
    <location>
        <begin position="60"/>
        <end position="81"/>
    </location>
</feature>
<comment type="catalytic activity">
    <reaction evidence="16 17">
        <text>a ubiquinone + NADH + 5 H(+)(in) = a ubiquinol + NAD(+) + 4 H(+)(out)</text>
        <dbReference type="Rhea" id="RHEA:29091"/>
        <dbReference type="Rhea" id="RHEA-COMP:9565"/>
        <dbReference type="Rhea" id="RHEA-COMP:9566"/>
        <dbReference type="ChEBI" id="CHEBI:15378"/>
        <dbReference type="ChEBI" id="CHEBI:16389"/>
        <dbReference type="ChEBI" id="CHEBI:17976"/>
        <dbReference type="ChEBI" id="CHEBI:57540"/>
        <dbReference type="ChEBI" id="CHEBI:57945"/>
        <dbReference type="EC" id="7.1.1.2"/>
    </reaction>
</comment>
<keyword evidence="11 17" id="KW-1133">Transmembrane helix</keyword>
<dbReference type="EMBL" id="MN864053">
    <property type="protein sequence ID" value="QIZ12552.1"/>
    <property type="molecule type" value="Genomic_DNA"/>
</dbReference>
<evidence type="ECO:0000256" key="6">
    <source>
        <dbReference type="ARBA" id="ARBA00022660"/>
    </source>
</evidence>
<feature type="transmembrane region" description="Helical" evidence="17">
    <location>
        <begin position="202"/>
        <end position="221"/>
    </location>
</feature>
<dbReference type="InterPro" id="IPR050175">
    <property type="entry name" value="Complex_I_Subunit_2"/>
</dbReference>
<dbReference type="GO" id="GO:0005743">
    <property type="term" value="C:mitochondrial inner membrane"/>
    <property type="evidence" value="ECO:0007669"/>
    <property type="project" value="UniProtKB-SubCell"/>
</dbReference>
<evidence type="ECO:0000256" key="1">
    <source>
        <dbReference type="ARBA" id="ARBA00004448"/>
    </source>
</evidence>
<keyword evidence="5" id="KW-0813">Transport</keyword>
<keyword evidence="7 17" id="KW-0812">Transmembrane</keyword>
<evidence type="ECO:0000256" key="7">
    <source>
        <dbReference type="ARBA" id="ARBA00022692"/>
    </source>
</evidence>
<evidence type="ECO:0000256" key="17">
    <source>
        <dbReference type="RuleBase" id="RU003403"/>
    </source>
</evidence>
<dbReference type="PANTHER" id="PTHR46552">
    <property type="entry name" value="NADH-UBIQUINONE OXIDOREDUCTASE CHAIN 2"/>
    <property type="match status" value="1"/>
</dbReference>
<evidence type="ECO:0000256" key="9">
    <source>
        <dbReference type="ARBA" id="ARBA00022967"/>
    </source>
</evidence>
<feature type="transmembrane region" description="Helical" evidence="17">
    <location>
        <begin position="242"/>
        <end position="264"/>
    </location>
</feature>
<evidence type="ECO:0000256" key="11">
    <source>
        <dbReference type="ARBA" id="ARBA00022989"/>
    </source>
</evidence>
<keyword evidence="8 17" id="KW-0999">Mitochondrion inner membrane</keyword>
<keyword evidence="15 17" id="KW-0472">Membrane</keyword>
<evidence type="ECO:0000256" key="10">
    <source>
        <dbReference type="ARBA" id="ARBA00022982"/>
    </source>
</evidence>
<dbReference type="Pfam" id="PF00361">
    <property type="entry name" value="Proton_antipo_M"/>
    <property type="match status" value="1"/>
</dbReference>
<dbReference type="GO" id="GO:0008137">
    <property type="term" value="F:NADH dehydrogenase (ubiquinone) activity"/>
    <property type="evidence" value="ECO:0007669"/>
    <property type="project" value="UniProtKB-EC"/>
</dbReference>
<dbReference type="PRINTS" id="PR01436">
    <property type="entry name" value="NADHDHGNASE2"/>
</dbReference>
<feature type="transmembrane region" description="Helical" evidence="17">
    <location>
        <begin position="314"/>
        <end position="336"/>
    </location>
</feature>
<comment type="subcellular location">
    <subcellularLocation>
        <location evidence="1 17">Mitochondrion inner membrane</location>
        <topology evidence="1 17">Multi-pass membrane protein</topology>
    </subcellularLocation>
</comment>
<evidence type="ECO:0000256" key="4">
    <source>
        <dbReference type="ARBA" id="ARBA00021008"/>
    </source>
</evidence>
<keyword evidence="10 17" id="KW-0249">Electron transport</keyword>
<keyword evidence="14 17" id="KW-0496">Mitochondrion</keyword>
<feature type="transmembrane region" description="Helical" evidence="17">
    <location>
        <begin position="140"/>
        <end position="166"/>
    </location>
</feature>
<evidence type="ECO:0000256" key="2">
    <source>
        <dbReference type="ARBA" id="ARBA00007012"/>
    </source>
</evidence>
<evidence type="ECO:0000256" key="14">
    <source>
        <dbReference type="ARBA" id="ARBA00023128"/>
    </source>
</evidence>
<dbReference type="PANTHER" id="PTHR46552:SF1">
    <property type="entry name" value="NADH-UBIQUINONE OXIDOREDUCTASE CHAIN 2"/>
    <property type="match status" value="1"/>
</dbReference>
<feature type="transmembrane region" description="Helical" evidence="17">
    <location>
        <begin position="178"/>
        <end position="196"/>
    </location>
</feature>
<dbReference type="EC" id="7.1.1.2" evidence="3 17"/>
<evidence type="ECO:0000256" key="12">
    <source>
        <dbReference type="ARBA" id="ARBA00023027"/>
    </source>
</evidence>
<dbReference type="InterPro" id="IPR001750">
    <property type="entry name" value="ND/Mrp_TM"/>
</dbReference>
<feature type="transmembrane region" description="Helical" evidence="17">
    <location>
        <begin position="93"/>
        <end position="109"/>
    </location>
</feature>
<geneLocation type="mitochondrion" evidence="19"/>
<keyword evidence="13 17" id="KW-0830">Ubiquinone</keyword>
<sequence>MIYFPFVGVFVMIMVFGTVLSLSSIHWFGVWFGLELNLLGMIPIMVQKGGSEETESGVKYFLIQAVGSVMFLLGIFLLGWVNTGWNLNSNGSYLMMGLFFFGLLIKLGVAPFHFWVPSVVSGVSWGCNLLLLTWQKVAPLLVLCSFLDIFGLLMLFLVFMSSFFGGVGGVNQTSIRSILAYSSILHMGWLMGASMVSINFCFVYFSMYSGVLGCIIAVLWFEESYNNYGFLNIYSWESSGRLFLVFMLLSLGGMPPLLGFFGKWLVLVSLMGQGQILLSLMLVSGSMVSLYYYLVLSFSLILGLEAGFFKKSTFFGLTWVSGAFINLVGLGSFYWLSTLA</sequence>
<accession>A0A6H1PGM9</accession>
<evidence type="ECO:0000256" key="16">
    <source>
        <dbReference type="ARBA" id="ARBA00049551"/>
    </source>
</evidence>
<dbReference type="InterPro" id="IPR003917">
    <property type="entry name" value="NADH_UbQ_OxRdtase_chain2"/>
</dbReference>
<dbReference type="AlphaFoldDB" id="A0A6H1PGM9"/>
<evidence type="ECO:0000313" key="19">
    <source>
        <dbReference type="EMBL" id="QIZ12552.1"/>
    </source>
</evidence>
<comment type="function">
    <text evidence="17">Core subunit of the mitochondrial membrane respiratory chain NADH dehydrogenase (Complex I) which catalyzes electron transfer from NADH through the respiratory chain, using ubiquinone as an electron acceptor. Essential for the catalytic activity and assembly of complex I.</text>
</comment>
<evidence type="ECO:0000256" key="3">
    <source>
        <dbReference type="ARBA" id="ARBA00012944"/>
    </source>
</evidence>